<accession>A0A699ZEZ9</accession>
<sequence>MYLPSHDSEHQHLPHRLSGQQVSTQRHNQVPSLRLDQVQHKLAITLLNICRWANLACSKVQPRPAGCLVPGT</sequence>
<reference evidence="2 3" key="1">
    <citation type="submission" date="2020-02" db="EMBL/GenBank/DDBJ databases">
        <title>Draft genome sequence of Haematococcus lacustris strain NIES-144.</title>
        <authorList>
            <person name="Morimoto D."/>
            <person name="Nakagawa S."/>
            <person name="Yoshida T."/>
            <person name="Sawayama S."/>
        </authorList>
    </citation>
    <scope>NUCLEOTIDE SEQUENCE [LARGE SCALE GENOMIC DNA]</scope>
    <source>
        <strain evidence="2 3">NIES-144</strain>
    </source>
</reference>
<proteinExistence type="predicted"/>
<feature type="compositionally biased region" description="Basic and acidic residues" evidence="1">
    <location>
        <begin position="1"/>
        <end position="12"/>
    </location>
</feature>
<name>A0A699ZEZ9_HAELA</name>
<feature type="compositionally biased region" description="Polar residues" evidence="1">
    <location>
        <begin position="18"/>
        <end position="30"/>
    </location>
</feature>
<dbReference type="AlphaFoldDB" id="A0A699ZEZ9"/>
<evidence type="ECO:0000313" key="2">
    <source>
        <dbReference type="EMBL" id="GFH17959.1"/>
    </source>
</evidence>
<dbReference type="EMBL" id="BLLF01001228">
    <property type="protein sequence ID" value="GFH17959.1"/>
    <property type="molecule type" value="Genomic_DNA"/>
</dbReference>
<feature type="non-terminal residue" evidence="2">
    <location>
        <position position="72"/>
    </location>
</feature>
<evidence type="ECO:0000256" key="1">
    <source>
        <dbReference type="SAM" id="MobiDB-lite"/>
    </source>
</evidence>
<feature type="region of interest" description="Disordered" evidence="1">
    <location>
        <begin position="1"/>
        <end position="30"/>
    </location>
</feature>
<keyword evidence="3" id="KW-1185">Reference proteome</keyword>
<protein>
    <submittedName>
        <fullName evidence="2">Uncharacterized protein</fullName>
    </submittedName>
</protein>
<dbReference type="Proteomes" id="UP000485058">
    <property type="component" value="Unassembled WGS sequence"/>
</dbReference>
<comment type="caution">
    <text evidence="2">The sequence shown here is derived from an EMBL/GenBank/DDBJ whole genome shotgun (WGS) entry which is preliminary data.</text>
</comment>
<evidence type="ECO:0000313" key="3">
    <source>
        <dbReference type="Proteomes" id="UP000485058"/>
    </source>
</evidence>
<organism evidence="2 3">
    <name type="scientific">Haematococcus lacustris</name>
    <name type="common">Green alga</name>
    <name type="synonym">Haematococcus pluvialis</name>
    <dbReference type="NCBI Taxonomy" id="44745"/>
    <lineage>
        <taxon>Eukaryota</taxon>
        <taxon>Viridiplantae</taxon>
        <taxon>Chlorophyta</taxon>
        <taxon>core chlorophytes</taxon>
        <taxon>Chlorophyceae</taxon>
        <taxon>CS clade</taxon>
        <taxon>Chlamydomonadales</taxon>
        <taxon>Haematococcaceae</taxon>
        <taxon>Haematococcus</taxon>
    </lineage>
</organism>
<gene>
    <name evidence="2" type="ORF">HaLaN_14687</name>
</gene>